<evidence type="ECO:0000313" key="3">
    <source>
        <dbReference type="Proteomes" id="UP000075799"/>
    </source>
</evidence>
<dbReference type="Pfam" id="PF13527">
    <property type="entry name" value="Acetyltransf_9"/>
    <property type="match status" value="1"/>
</dbReference>
<dbReference type="PROSITE" id="PS51186">
    <property type="entry name" value="GNAT"/>
    <property type="match status" value="1"/>
</dbReference>
<dbReference type="CDD" id="cd04301">
    <property type="entry name" value="NAT_SF"/>
    <property type="match status" value="1"/>
</dbReference>
<dbReference type="RefSeq" id="WP_063206127.1">
    <property type="nucleotide sequence ID" value="NZ_LUKD01000001.1"/>
</dbReference>
<dbReference type="OrthoDB" id="9797178at2"/>
<protein>
    <submittedName>
        <fullName evidence="2">GCN5 family acetyltransferase</fullName>
    </submittedName>
</protein>
<comment type="caution">
    <text evidence="2">The sequence shown here is derived from an EMBL/GenBank/DDBJ whole genome shotgun (WGS) entry which is preliminary data.</text>
</comment>
<evidence type="ECO:0000259" key="1">
    <source>
        <dbReference type="PROSITE" id="PS51186"/>
    </source>
</evidence>
<dbReference type="SUPFAM" id="SSF55729">
    <property type="entry name" value="Acyl-CoA N-acyltransferases (Nat)"/>
    <property type="match status" value="1"/>
</dbReference>
<gene>
    <name evidence="2" type="ORF">AZI87_08455</name>
</gene>
<dbReference type="GO" id="GO:0016747">
    <property type="term" value="F:acyltransferase activity, transferring groups other than amino-acyl groups"/>
    <property type="evidence" value="ECO:0007669"/>
    <property type="project" value="InterPro"/>
</dbReference>
<accession>A0A161PUQ7</accession>
<organism evidence="2 3">
    <name type="scientific">Bdellovibrio bacteriovorus</name>
    <dbReference type="NCBI Taxonomy" id="959"/>
    <lineage>
        <taxon>Bacteria</taxon>
        <taxon>Pseudomonadati</taxon>
        <taxon>Bdellovibrionota</taxon>
        <taxon>Bdellovibrionia</taxon>
        <taxon>Bdellovibrionales</taxon>
        <taxon>Pseudobdellovibrionaceae</taxon>
        <taxon>Bdellovibrio</taxon>
    </lineage>
</organism>
<dbReference type="InterPro" id="IPR016181">
    <property type="entry name" value="Acyl_CoA_acyltransferase"/>
</dbReference>
<dbReference type="Proteomes" id="UP000075799">
    <property type="component" value="Unassembled WGS sequence"/>
</dbReference>
<feature type="domain" description="N-acetyltransferase" evidence="1">
    <location>
        <begin position="3"/>
        <end position="159"/>
    </location>
</feature>
<sequence length="178" mass="19519">MDITIRQENLEDIPQGQKLIEKAFENVEHSDGSEPLLVGKLRKSKNFIPRLSLVASGIGNEITGHILFTPIEIVRDDGSSQKSLALGPVSVLPTYQNKGVGGLLIKRGHDIAKELGFTSIILLGHPTYYPKFGYKPASLWNIKAPMDVPDEAFMAIELYPNALADASGYVKYPPEFGI</sequence>
<proteinExistence type="predicted"/>
<evidence type="ECO:0000313" key="2">
    <source>
        <dbReference type="EMBL" id="KYG69228.1"/>
    </source>
</evidence>
<keyword evidence="2" id="KW-0808">Transferase</keyword>
<name>A0A161PUQ7_BDEBC</name>
<dbReference type="AlphaFoldDB" id="A0A161PUQ7"/>
<dbReference type="InterPro" id="IPR000182">
    <property type="entry name" value="GNAT_dom"/>
</dbReference>
<dbReference type="Gene3D" id="3.40.630.30">
    <property type="match status" value="1"/>
</dbReference>
<dbReference type="EMBL" id="LUKD01000001">
    <property type="protein sequence ID" value="KYG69228.1"/>
    <property type="molecule type" value="Genomic_DNA"/>
</dbReference>
<reference evidence="2 3" key="1">
    <citation type="submission" date="2016-03" db="EMBL/GenBank/DDBJ databases">
        <authorList>
            <person name="Ploux O."/>
        </authorList>
    </citation>
    <scope>NUCLEOTIDE SEQUENCE [LARGE SCALE GENOMIC DNA]</scope>
    <source>
        <strain evidence="2 3">EC13</strain>
    </source>
</reference>